<gene>
    <name evidence="19" type="ORF">O3P69_001206</name>
</gene>
<sequence length="1072" mass="117387">MARPCITILAGCLVLLTGALAEVEVDAEAQSEGAPLCSYSKEDVRVGGTEDSSVNLVSPGVEQCKPGNGCFAFFTYKPNKTIEIRVKGCWGMLKDCQSETCVGEPRPGDSYFCCCMGNMCNLGLEVPPERDYPTLPPGTEDESEEAVDKSYLWLWALLIVAFVLLGTCIVVGTRHWRKSSPPPLVLPPEEHPASPCIDLDSVKILETIGQGRFGTAYRAIVDEEEVAVKMFPQHHKSSYINEKYIYSLPLMEHSNLLSYLGSGERVGQDGNIYYGLVLSYCPKGRLSTYLSENTLTWSTFCNVALSATRGLAHLHSEIRKGGKDIIKPCICHRDFNTRNLLLTENMSCVVSDLGFAIHTQGSKYYINGEEQHAETSSLTDVGTLRYMAPEVLEGAVNLRDCEAALKQIDIYALGLVLWECAARCHDLYQGLQTPPYMLPFQAEIGLHPTFEQVQVLVVRNKARPLFPSVWKDTNPAIRLLKETIDDCWDYDAEARLSAMCVEGRLSELPALWDRYKSSLGISGVSPTMNPLMNLPMSQRSGEMINGGKIISNAITPREKESSVSEATVETTITGSPSEPPVDVFLGKKAKNQLIGTLQPPIPSIQPHQGRNPCMERNLIREIPQEISVSGNILIDPLKSNDINSINTINAANLIDVQHAIESHGLTNEQLMPLLNGHSNTANVVSQPRPTLPPPTLVPPIPYLQNEVHSIDNQPKRQNTALQEENHDNRKASKGSSWRRWRSAWEDRLKSLIPRRRHHNGEDEERQEILITPTSSSLSEPPTPLPATQSVAVTSHLPLQTEVLLTNGGPHTVISPNHALNSQHSTLPNYTTETEIGIAKLHFQNGFAPIIRSRQGSKDSGLNKSSENSVSFVDSDNSCEKLKRPTTLILPDRSHKGTVNKAVEEETNPSVNPDDNGKENKVTDSAPEVEESPPLRKAKHRVKTPRRPMNPRLSLYDDRIMGCDGERGMQSAKGSGHLDVGLSHSLPLHMNALGGQQQPFLTTSVAVSSVSSQNNSAASLRCSKLASTVSSSSSSSSSSGSSRASSRDGSQGLLGQELTFSCTQPNPQTIGVL</sequence>
<protein>
    <recommendedName>
        <fullName evidence="3">receptor protein serine/threonine kinase</fullName>
        <ecNumber evidence="3">2.7.11.30</ecNumber>
    </recommendedName>
</protein>
<dbReference type="InterPro" id="IPR000719">
    <property type="entry name" value="Prot_kinase_dom"/>
</dbReference>
<keyword evidence="7 17" id="KW-0732">Signal</keyword>
<feature type="compositionally biased region" description="Polar residues" evidence="15">
    <location>
        <begin position="857"/>
        <end position="875"/>
    </location>
</feature>
<dbReference type="AlphaFoldDB" id="A0AAW0UP75"/>
<evidence type="ECO:0000256" key="3">
    <source>
        <dbReference type="ARBA" id="ARBA00012401"/>
    </source>
</evidence>
<feature type="compositionally biased region" description="Basic residues" evidence="15">
    <location>
        <begin position="935"/>
        <end position="945"/>
    </location>
</feature>
<evidence type="ECO:0000259" key="18">
    <source>
        <dbReference type="PROSITE" id="PS50011"/>
    </source>
</evidence>
<name>A0AAW0UP75_SCYPA</name>
<evidence type="ECO:0000256" key="14">
    <source>
        <dbReference type="PROSITE-ProRule" id="PRU10141"/>
    </source>
</evidence>
<evidence type="ECO:0000256" key="10">
    <source>
        <dbReference type="ARBA" id="ARBA00022840"/>
    </source>
</evidence>
<feature type="compositionally biased region" description="Low complexity" evidence="15">
    <location>
        <begin position="1029"/>
        <end position="1049"/>
    </location>
</feature>
<evidence type="ECO:0000256" key="9">
    <source>
        <dbReference type="ARBA" id="ARBA00022777"/>
    </source>
</evidence>
<evidence type="ECO:0000313" key="19">
    <source>
        <dbReference type="EMBL" id="KAK8401938.1"/>
    </source>
</evidence>
<comment type="similarity">
    <text evidence="2">Belongs to the protein kinase superfamily. TKL Ser/Thr protein kinase family. TGFB receptor subfamily.</text>
</comment>
<dbReference type="Gene3D" id="2.10.60.10">
    <property type="entry name" value="CD59"/>
    <property type="match status" value="1"/>
</dbReference>
<dbReference type="CDD" id="cd14054">
    <property type="entry name" value="STKc_BMPR2_AMHR2"/>
    <property type="match status" value="1"/>
</dbReference>
<dbReference type="EC" id="2.7.11.30" evidence="3"/>
<dbReference type="InterPro" id="IPR000333">
    <property type="entry name" value="TGFB_receptor"/>
</dbReference>
<feature type="region of interest" description="Disordered" evidence="15">
    <location>
        <begin position="713"/>
        <end position="738"/>
    </location>
</feature>
<evidence type="ECO:0000256" key="17">
    <source>
        <dbReference type="SAM" id="SignalP"/>
    </source>
</evidence>
<dbReference type="InterPro" id="IPR045860">
    <property type="entry name" value="Snake_toxin-like_sf"/>
</dbReference>
<feature type="binding site" evidence="14">
    <location>
        <position position="229"/>
    </location>
    <ligand>
        <name>ATP</name>
        <dbReference type="ChEBI" id="CHEBI:30616"/>
    </ligand>
</feature>
<keyword evidence="6 16" id="KW-0812">Transmembrane</keyword>
<keyword evidence="12 16" id="KW-0472">Membrane</keyword>
<feature type="compositionally biased region" description="Low complexity" evidence="15">
    <location>
        <begin position="768"/>
        <end position="779"/>
    </location>
</feature>
<keyword evidence="13" id="KW-0675">Receptor</keyword>
<keyword evidence="9" id="KW-0418">Kinase</keyword>
<feature type="compositionally biased region" description="Polar residues" evidence="15">
    <location>
        <begin position="713"/>
        <end position="722"/>
    </location>
</feature>
<feature type="compositionally biased region" description="Pro residues" evidence="15">
    <location>
        <begin position="689"/>
        <end position="701"/>
    </location>
</feature>
<keyword evidence="11 16" id="KW-1133">Transmembrane helix</keyword>
<dbReference type="GO" id="GO:0043235">
    <property type="term" value="C:receptor complex"/>
    <property type="evidence" value="ECO:0007669"/>
    <property type="project" value="TreeGrafter"/>
</dbReference>
<feature type="transmembrane region" description="Helical" evidence="16">
    <location>
        <begin position="152"/>
        <end position="172"/>
    </location>
</feature>
<dbReference type="Pfam" id="PF00069">
    <property type="entry name" value="Pkinase"/>
    <property type="match status" value="1"/>
</dbReference>
<feature type="region of interest" description="Disordered" evidence="15">
    <location>
        <begin position="755"/>
        <end position="787"/>
    </location>
</feature>
<organism evidence="19 20">
    <name type="scientific">Scylla paramamosain</name>
    <name type="common">Mud crab</name>
    <dbReference type="NCBI Taxonomy" id="85552"/>
    <lineage>
        <taxon>Eukaryota</taxon>
        <taxon>Metazoa</taxon>
        <taxon>Ecdysozoa</taxon>
        <taxon>Arthropoda</taxon>
        <taxon>Crustacea</taxon>
        <taxon>Multicrustacea</taxon>
        <taxon>Malacostraca</taxon>
        <taxon>Eumalacostraca</taxon>
        <taxon>Eucarida</taxon>
        <taxon>Decapoda</taxon>
        <taxon>Pleocyemata</taxon>
        <taxon>Brachyura</taxon>
        <taxon>Eubrachyura</taxon>
        <taxon>Portunoidea</taxon>
        <taxon>Portunidae</taxon>
        <taxon>Portuninae</taxon>
        <taxon>Scylla</taxon>
    </lineage>
</organism>
<feature type="region of interest" description="Disordered" evidence="15">
    <location>
        <begin position="678"/>
        <end position="701"/>
    </location>
</feature>
<keyword evidence="20" id="KW-1185">Reference proteome</keyword>
<reference evidence="19 20" key="1">
    <citation type="submission" date="2023-03" db="EMBL/GenBank/DDBJ databases">
        <title>High-quality genome of Scylla paramamosain provides insights in environmental adaptation.</title>
        <authorList>
            <person name="Zhang L."/>
        </authorList>
    </citation>
    <scope>NUCLEOTIDE SEQUENCE [LARGE SCALE GENOMIC DNA]</scope>
    <source>
        <strain evidence="19">LZ_2023a</strain>
        <tissue evidence="19">Muscle</tissue>
    </source>
</reference>
<comment type="subcellular location">
    <subcellularLocation>
        <location evidence="1">Membrane</location>
        <topology evidence="1">Single-pass type I membrane protein</topology>
    </subcellularLocation>
</comment>
<dbReference type="PANTHER" id="PTHR23255:SF100">
    <property type="entry name" value="RECEPTOR PROTEIN SERINE_THREONINE KINASE"/>
    <property type="match status" value="1"/>
</dbReference>
<dbReference type="GO" id="GO:0030509">
    <property type="term" value="P:BMP signaling pathway"/>
    <property type="evidence" value="ECO:0007669"/>
    <property type="project" value="TreeGrafter"/>
</dbReference>
<dbReference type="EMBL" id="JARAKH010000008">
    <property type="protein sequence ID" value="KAK8401938.1"/>
    <property type="molecule type" value="Genomic_DNA"/>
</dbReference>
<evidence type="ECO:0000256" key="15">
    <source>
        <dbReference type="SAM" id="MobiDB-lite"/>
    </source>
</evidence>
<dbReference type="PROSITE" id="PS00107">
    <property type="entry name" value="PROTEIN_KINASE_ATP"/>
    <property type="match status" value="1"/>
</dbReference>
<feature type="domain" description="Protein kinase" evidence="18">
    <location>
        <begin position="202"/>
        <end position="511"/>
    </location>
</feature>
<proteinExistence type="inferred from homology"/>
<keyword evidence="10 14" id="KW-0067">ATP-binding</keyword>
<dbReference type="InterPro" id="IPR011009">
    <property type="entry name" value="Kinase-like_dom_sf"/>
</dbReference>
<keyword evidence="8 14" id="KW-0547">Nucleotide-binding</keyword>
<evidence type="ECO:0000256" key="12">
    <source>
        <dbReference type="ARBA" id="ARBA00023136"/>
    </source>
</evidence>
<evidence type="ECO:0000256" key="11">
    <source>
        <dbReference type="ARBA" id="ARBA00022989"/>
    </source>
</evidence>
<dbReference type="GO" id="GO:0005524">
    <property type="term" value="F:ATP binding"/>
    <property type="evidence" value="ECO:0007669"/>
    <property type="project" value="UniProtKB-UniRule"/>
</dbReference>
<dbReference type="SUPFAM" id="SSF56112">
    <property type="entry name" value="Protein kinase-like (PK-like)"/>
    <property type="match status" value="1"/>
</dbReference>
<evidence type="ECO:0000256" key="1">
    <source>
        <dbReference type="ARBA" id="ARBA00004479"/>
    </source>
</evidence>
<comment type="caution">
    <text evidence="19">The sequence shown here is derived from an EMBL/GenBank/DDBJ whole genome shotgun (WGS) entry which is preliminary data.</text>
</comment>
<evidence type="ECO:0000256" key="13">
    <source>
        <dbReference type="ARBA" id="ARBA00023170"/>
    </source>
</evidence>
<dbReference type="GO" id="GO:0005886">
    <property type="term" value="C:plasma membrane"/>
    <property type="evidence" value="ECO:0007669"/>
    <property type="project" value="TreeGrafter"/>
</dbReference>
<evidence type="ECO:0000256" key="7">
    <source>
        <dbReference type="ARBA" id="ARBA00022729"/>
    </source>
</evidence>
<evidence type="ECO:0000256" key="5">
    <source>
        <dbReference type="ARBA" id="ARBA00022679"/>
    </source>
</evidence>
<evidence type="ECO:0000256" key="2">
    <source>
        <dbReference type="ARBA" id="ARBA00009605"/>
    </source>
</evidence>
<evidence type="ECO:0000256" key="6">
    <source>
        <dbReference type="ARBA" id="ARBA00022692"/>
    </source>
</evidence>
<dbReference type="Gene3D" id="3.30.200.20">
    <property type="entry name" value="Phosphorylase Kinase, domain 1"/>
    <property type="match status" value="1"/>
</dbReference>
<evidence type="ECO:0000256" key="8">
    <source>
        <dbReference type="ARBA" id="ARBA00022741"/>
    </source>
</evidence>
<dbReference type="PANTHER" id="PTHR23255">
    <property type="entry name" value="TRANSFORMING GROWTH FACTOR-BETA RECEPTOR TYPE I AND II"/>
    <property type="match status" value="1"/>
</dbReference>
<dbReference type="Gene3D" id="1.10.510.10">
    <property type="entry name" value="Transferase(Phosphotransferase) domain 1"/>
    <property type="match status" value="1"/>
</dbReference>
<dbReference type="CDD" id="cd23533">
    <property type="entry name" value="TFP_LU_ECD_BMPR2_like"/>
    <property type="match status" value="1"/>
</dbReference>
<dbReference type="InterPro" id="IPR017441">
    <property type="entry name" value="Protein_kinase_ATP_BS"/>
</dbReference>
<feature type="region of interest" description="Disordered" evidence="15">
    <location>
        <begin position="853"/>
        <end position="952"/>
    </location>
</feature>
<feature type="chain" id="PRO_5043844502" description="receptor protein serine/threonine kinase" evidence="17">
    <location>
        <begin position="22"/>
        <end position="1072"/>
    </location>
</feature>
<dbReference type="GO" id="GO:0005024">
    <property type="term" value="F:transforming growth factor beta receptor activity"/>
    <property type="evidence" value="ECO:0007669"/>
    <property type="project" value="TreeGrafter"/>
</dbReference>
<accession>A0AAW0UP75</accession>
<keyword evidence="4" id="KW-0723">Serine/threonine-protein kinase</keyword>
<dbReference type="SUPFAM" id="SSF57302">
    <property type="entry name" value="Snake toxin-like"/>
    <property type="match status" value="1"/>
</dbReference>
<feature type="region of interest" description="Disordered" evidence="15">
    <location>
        <begin position="1027"/>
        <end position="1050"/>
    </location>
</feature>
<keyword evidence="5" id="KW-0808">Transferase</keyword>
<feature type="signal peptide" evidence="17">
    <location>
        <begin position="1"/>
        <end position="21"/>
    </location>
</feature>
<evidence type="ECO:0000256" key="4">
    <source>
        <dbReference type="ARBA" id="ARBA00022527"/>
    </source>
</evidence>
<dbReference type="Proteomes" id="UP001487740">
    <property type="component" value="Unassembled WGS sequence"/>
</dbReference>
<evidence type="ECO:0000313" key="20">
    <source>
        <dbReference type="Proteomes" id="UP001487740"/>
    </source>
</evidence>
<evidence type="ECO:0000256" key="16">
    <source>
        <dbReference type="SAM" id="Phobius"/>
    </source>
</evidence>
<dbReference type="PROSITE" id="PS50011">
    <property type="entry name" value="PROTEIN_KINASE_DOM"/>
    <property type="match status" value="1"/>
</dbReference>